<evidence type="ECO:0000256" key="4">
    <source>
        <dbReference type="ARBA" id="ARBA00023136"/>
    </source>
</evidence>
<dbReference type="InterPro" id="IPR023214">
    <property type="entry name" value="HAD_sf"/>
</dbReference>
<feature type="domain" description="P-type ATPase A" evidence="6">
    <location>
        <begin position="83"/>
        <end position="183"/>
    </location>
</feature>
<dbReference type="SUPFAM" id="SSF81653">
    <property type="entry name" value="Calcium ATPase, transduction domain A"/>
    <property type="match status" value="1"/>
</dbReference>
<dbReference type="Gene3D" id="3.40.50.1000">
    <property type="entry name" value="HAD superfamily/HAD-like"/>
    <property type="match status" value="1"/>
</dbReference>
<proteinExistence type="predicted"/>
<keyword evidence="4 5" id="KW-0472">Membrane</keyword>
<dbReference type="GO" id="GO:0016020">
    <property type="term" value="C:membrane"/>
    <property type="evidence" value="ECO:0007669"/>
    <property type="project" value="UniProtKB-SubCell"/>
</dbReference>
<evidence type="ECO:0000256" key="2">
    <source>
        <dbReference type="ARBA" id="ARBA00022692"/>
    </source>
</evidence>
<dbReference type="InterPro" id="IPR018303">
    <property type="entry name" value="ATPase_P-typ_P_site"/>
</dbReference>
<dbReference type="InterPro" id="IPR023298">
    <property type="entry name" value="ATPase_P-typ_TM_dom_sf"/>
</dbReference>
<keyword evidence="8" id="KW-1185">Reference proteome</keyword>
<dbReference type="RefSeq" id="WP_232736496.1">
    <property type="nucleotide sequence ID" value="NZ_CP076459.1"/>
</dbReference>
<feature type="transmembrane region" description="Helical" evidence="5">
    <location>
        <begin position="200"/>
        <end position="221"/>
    </location>
</feature>
<dbReference type="AlphaFoldDB" id="A0A8F1MAY8"/>
<dbReference type="EMBL" id="CP076459">
    <property type="protein sequence ID" value="QWQ31750.1"/>
    <property type="molecule type" value="Genomic_DNA"/>
</dbReference>
<organism evidence="7 8">
    <name type="scientific">Candidatus Minimicrobia vallesae</name>
    <dbReference type="NCBI Taxonomy" id="2841264"/>
    <lineage>
        <taxon>Bacteria</taxon>
        <taxon>Candidatus Saccharimonadota</taxon>
        <taxon>Candidatus Saccharimonadota incertae sedis</taxon>
        <taxon>Candidatus Minimicrobia</taxon>
    </lineage>
</organism>
<evidence type="ECO:0000313" key="8">
    <source>
        <dbReference type="Proteomes" id="UP000677117"/>
    </source>
</evidence>
<feature type="transmembrane region" description="Helical" evidence="5">
    <location>
        <begin position="233"/>
        <end position="255"/>
    </location>
</feature>
<gene>
    <name evidence="7" type="ORF">KOY49_01990</name>
</gene>
<evidence type="ECO:0000259" key="6">
    <source>
        <dbReference type="Pfam" id="PF00122"/>
    </source>
</evidence>
<evidence type="ECO:0000256" key="3">
    <source>
        <dbReference type="ARBA" id="ARBA00022989"/>
    </source>
</evidence>
<dbReference type="GO" id="GO:0016887">
    <property type="term" value="F:ATP hydrolysis activity"/>
    <property type="evidence" value="ECO:0007669"/>
    <property type="project" value="InterPro"/>
</dbReference>
<protein>
    <submittedName>
        <fullName evidence="7">HAD-IC family P-type ATPase</fullName>
    </submittedName>
</protein>
<accession>A0A8F1MAY8</accession>
<dbReference type="GO" id="GO:0005524">
    <property type="term" value="F:ATP binding"/>
    <property type="evidence" value="ECO:0007669"/>
    <property type="project" value="InterPro"/>
</dbReference>
<dbReference type="Gene3D" id="2.70.150.10">
    <property type="entry name" value="Calcium-transporting ATPase, cytoplasmic transduction domain A"/>
    <property type="match status" value="1"/>
</dbReference>
<sequence length="304" mass="33098">MASWREVQLQKDSDKLMRDYLDIIKRNLLSPIVVVIFLLAGALVYVREYRDAWFISVVIVVNSTIGIIQELRAKRVLRQLELMSAPKARLLKDGNVVEVGYDELKIGDEILIQAGDELPADAKVIESKGLELNESMLTGESASIEKKDGDVVLAATTVLAGEGTARVIAIGDDTKAGAISQVLKRYKPELTPLQLAIWRAIYFLTYGAIVLSLLIAIVYYFSGDNVVVILKTITSAAVTVVPEGLLLASSLLLAFGSLRLAQAKVLPQKLSAIEAMALLNLLAVDKTGTLTSDEVTLEKVAAFW</sequence>
<dbReference type="Gene3D" id="1.20.1110.10">
    <property type="entry name" value="Calcium-transporting ATPase, transmembrane domain"/>
    <property type="match status" value="1"/>
</dbReference>
<dbReference type="InterPro" id="IPR001757">
    <property type="entry name" value="P_typ_ATPase"/>
</dbReference>
<dbReference type="Pfam" id="PF00122">
    <property type="entry name" value="E1-E2_ATPase"/>
    <property type="match status" value="1"/>
</dbReference>
<dbReference type="PRINTS" id="PR00119">
    <property type="entry name" value="CATATPASE"/>
</dbReference>
<feature type="transmembrane region" description="Helical" evidence="5">
    <location>
        <begin position="52"/>
        <end position="71"/>
    </location>
</feature>
<evidence type="ECO:0000256" key="5">
    <source>
        <dbReference type="SAM" id="Phobius"/>
    </source>
</evidence>
<keyword evidence="3 5" id="KW-1133">Transmembrane helix</keyword>
<dbReference type="KEGG" id="mvl:KOY49_01990"/>
<keyword evidence="2 5" id="KW-0812">Transmembrane</keyword>
<dbReference type="Proteomes" id="UP000677117">
    <property type="component" value="Chromosome"/>
</dbReference>
<dbReference type="PROSITE" id="PS00154">
    <property type="entry name" value="ATPASE_E1_E2"/>
    <property type="match status" value="1"/>
</dbReference>
<dbReference type="SUPFAM" id="SSF81665">
    <property type="entry name" value="Calcium ATPase, transmembrane domain M"/>
    <property type="match status" value="1"/>
</dbReference>
<feature type="transmembrane region" description="Helical" evidence="5">
    <location>
        <begin position="28"/>
        <end position="46"/>
    </location>
</feature>
<reference evidence="7" key="1">
    <citation type="submission" date="2021-06" db="EMBL/GenBank/DDBJ databases">
        <title>An adapted protocol for Saccharibacteria cultivation: two new species join this phylum of Candidate Phyla Radiations.</title>
        <authorList>
            <person name="Ibrahim A."/>
            <person name="Maatouk M."/>
            <person name="Raoult D."/>
            <person name="Bittar F."/>
        </authorList>
    </citation>
    <scope>NUCLEOTIDE SEQUENCE</scope>
    <source>
        <strain evidence="7">IHU2</strain>
    </source>
</reference>
<dbReference type="InterPro" id="IPR008250">
    <property type="entry name" value="ATPase_P-typ_transduc_dom_A_sf"/>
</dbReference>
<dbReference type="InterPro" id="IPR059000">
    <property type="entry name" value="ATPase_P-type_domA"/>
</dbReference>
<name>A0A8F1MAY8_9BACT</name>
<evidence type="ECO:0000313" key="7">
    <source>
        <dbReference type="EMBL" id="QWQ31750.1"/>
    </source>
</evidence>
<comment type="subcellular location">
    <subcellularLocation>
        <location evidence="1">Membrane</location>
    </subcellularLocation>
</comment>
<evidence type="ECO:0000256" key="1">
    <source>
        <dbReference type="ARBA" id="ARBA00004370"/>
    </source>
</evidence>
<dbReference type="PANTHER" id="PTHR42861">
    <property type="entry name" value="CALCIUM-TRANSPORTING ATPASE"/>
    <property type="match status" value="1"/>
</dbReference>
<dbReference type="NCBIfam" id="TIGR01494">
    <property type="entry name" value="ATPase_P-type"/>
    <property type="match status" value="1"/>
</dbReference>